<dbReference type="CDD" id="cd08916">
    <property type="entry name" value="TrHb3_P"/>
    <property type="match status" value="1"/>
</dbReference>
<reference evidence="1 2" key="1">
    <citation type="journal article" date="2014" name="Genome Announc.">
        <title>Draft genome sequences of six enterohepatic helicobacter species isolated from humans and one from rhesus macaques.</title>
        <authorList>
            <person name="Shen Z."/>
            <person name="Sheh A."/>
            <person name="Young S.K."/>
            <person name="Abouelliel A."/>
            <person name="Ward D.V."/>
            <person name="Earl A.M."/>
            <person name="Fox J.G."/>
        </authorList>
    </citation>
    <scope>NUCLEOTIDE SEQUENCE [LARGE SCALE GENOMIC DNA]</scope>
    <source>
        <strain evidence="1 2">MIT 99-5501</strain>
    </source>
</reference>
<dbReference type="GO" id="GO:0019825">
    <property type="term" value="F:oxygen binding"/>
    <property type="evidence" value="ECO:0007669"/>
    <property type="project" value="InterPro"/>
</dbReference>
<gene>
    <name evidence="1" type="ORF">HMPREF2086_00349</name>
</gene>
<proteinExistence type="predicted"/>
<dbReference type="eggNOG" id="COG2346">
    <property type="taxonomic scope" value="Bacteria"/>
</dbReference>
<accession>V8CCE4</accession>
<dbReference type="AlphaFoldDB" id="V8CCE4"/>
<dbReference type="HOGENOM" id="CLU_104957_4_0_7"/>
<keyword evidence="2" id="KW-1185">Reference proteome</keyword>
<name>V8CCE4_9HELI</name>
<dbReference type="RefSeq" id="WP_023927016.1">
    <property type="nucleotide sequence ID" value="NZ_KI669454.1"/>
</dbReference>
<dbReference type="Proteomes" id="UP000018731">
    <property type="component" value="Unassembled WGS sequence"/>
</dbReference>
<organism evidence="1 2">
    <name type="scientific">Helicobacter macacae MIT 99-5501</name>
    <dbReference type="NCBI Taxonomy" id="1357400"/>
    <lineage>
        <taxon>Bacteria</taxon>
        <taxon>Pseudomonadati</taxon>
        <taxon>Campylobacterota</taxon>
        <taxon>Epsilonproteobacteria</taxon>
        <taxon>Campylobacterales</taxon>
        <taxon>Helicobacteraceae</taxon>
        <taxon>Helicobacter</taxon>
    </lineage>
</organism>
<dbReference type="PATRIC" id="fig|1357400.3.peg.479"/>
<dbReference type="InterPro" id="IPR009050">
    <property type="entry name" value="Globin-like_sf"/>
</dbReference>
<dbReference type="Gene3D" id="1.10.490.10">
    <property type="entry name" value="Globins"/>
    <property type="match status" value="1"/>
</dbReference>
<dbReference type="InterPro" id="IPR012292">
    <property type="entry name" value="Globin/Proto"/>
</dbReference>
<evidence type="ECO:0008006" key="3">
    <source>
        <dbReference type="Google" id="ProtNLM"/>
    </source>
</evidence>
<evidence type="ECO:0000313" key="1">
    <source>
        <dbReference type="EMBL" id="ETD25014.1"/>
    </source>
</evidence>
<comment type="caution">
    <text evidence="1">The sequence shown here is derived from an EMBL/GenBank/DDBJ whole genome shotgun (WGS) entry which is preliminary data.</text>
</comment>
<dbReference type="STRING" id="1357400.HMPREF2086_00349"/>
<evidence type="ECO:0000313" key="2">
    <source>
        <dbReference type="Proteomes" id="UP000018731"/>
    </source>
</evidence>
<dbReference type="SUPFAM" id="SSF46458">
    <property type="entry name" value="Globin-like"/>
    <property type="match status" value="1"/>
</dbReference>
<dbReference type="OrthoDB" id="25954at2"/>
<sequence>MQFSTTQNTQDAQQKHTQIDKEGIAKLMDLFYAKVRKDENLGRIFEGRIGTDEVSWSAHKQKIASFWGGIFLGEQDYHGAPLKAHLDLEPFPREFFEIWLGLFKESCESVFCQEPAEQLLERARDIAQRFQKILYEFPHS</sequence>
<dbReference type="EMBL" id="AZJI01000001">
    <property type="protein sequence ID" value="ETD25014.1"/>
    <property type="molecule type" value="Genomic_DNA"/>
</dbReference>
<dbReference type="GO" id="GO:0020037">
    <property type="term" value="F:heme binding"/>
    <property type="evidence" value="ECO:0007669"/>
    <property type="project" value="InterPro"/>
</dbReference>
<protein>
    <recommendedName>
        <fullName evidence="3">Group 3 truncated hemoglobin ctb</fullName>
    </recommendedName>
</protein>